<feature type="chain" id="PRO_5024446666" description="Lipoprotein" evidence="2">
    <location>
        <begin position="27"/>
        <end position="121"/>
    </location>
</feature>
<accession>A0A5K7YM98</accession>
<feature type="signal peptide" evidence="2">
    <location>
        <begin position="1"/>
        <end position="26"/>
    </location>
</feature>
<evidence type="ECO:0000256" key="2">
    <source>
        <dbReference type="SAM" id="SignalP"/>
    </source>
</evidence>
<dbReference type="KEGG" id="dalk:DSCA_29090"/>
<sequence length="121" mass="13459">MLKQRIFRLAGSVLLPLLLSAACTHAWECAEDAVPFTHKPSDYYGSGEYFTVCPETDVQIRCYHYHRHWVCEKGDVYFWDRNLDSAARTACGCPLPEGVAPASPAVSGTPASRFHDVPAQE</sequence>
<dbReference type="EMBL" id="AP021874">
    <property type="protein sequence ID" value="BBO68979.1"/>
    <property type="molecule type" value="Genomic_DNA"/>
</dbReference>
<reference evidence="3 4" key="1">
    <citation type="submission" date="2019-11" db="EMBL/GenBank/DDBJ databases">
        <title>Comparative genomics of hydrocarbon-degrading Desulfosarcina strains.</title>
        <authorList>
            <person name="Watanabe M."/>
            <person name="Kojima H."/>
            <person name="Fukui M."/>
        </authorList>
    </citation>
    <scope>NUCLEOTIDE SEQUENCE [LARGE SCALE GENOMIC DNA]</scope>
    <source>
        <strain evidence="3 4">PL12</strain>
    </source>
</reference>
<organism evidence="3 4">
    <name type="scientific">Desulfosarcina alkanivorans</name>
    <dbReference type="NCBI Taxonomy" id="571177"/>
    <lineage>
        <taxon>Bacteria</taxon>
        <taxon>Pseudomonadati</taxon>
        <taxon>Thermodesulfobacteriota</taxon>
        <taxon>Desulfobacteria</taxon>
        <taxon>Desulfobacterales</taxon>
        <taxon>Desulfosarcinaceae</taxon>
        <taxon>Desulfosarcina</taxon>
    </lineage>
</organism>
<feature type="region of interest" description="Disordered" evidence="1">
    <location>
        <begin position="100"/>
        <end position="121"/>
    </location>
</feature>
<proteinExistence type="predicted"/>
<evidence type="ECO:0000256" key="1">
    <source>
        <dbReference type="SAM" id="MobiDB-lite"/>
    </source>
</evidence>
<dbReference type="AlphaFoldDB" id="A0A5K7YM98"/>
<dbReference type="PROSITE" id="PS51257">
    <property type="entry name" value="PROKAR_LIPOPROTEIN"/>
    <property type="match status" value="1"/>
</dbReference>
<evidence type="ECO:0000313" key="4">
    <source>
        <dbReference type="Proteomes" id="UP000427906"/>
    </source>
</evidence>
<protein>
    <recommendedName>
        <fullName evidence="5">Lipoprotein</fullName>
    </recommendedName>
</protein>
<keyword evidence="4" id="KW-1185">Reference proteome</keyword>
<evidence type="ECO:0008006" key="5">
    <source>
        <dbReference type="Google" id="ProtNLM"/>
    </source>
</evidence>
<dbReference type="RefSeq" id="WP_155317065.1">
    <property type="nucleotide sequence ID" value="NZ_AP021874.1"/>
</dbReference>
<gene>
    <name evidence="3" type="ORF">DSCA_29090</name>
</gene>
<dbReference type="Proteomes" id="UP000427906">
    <property type="component" value="Chromosome"/>
</dbReference>
<keyword evidence="2" id="KW-0732">Signal</keyword>
<evidence type="ECO:0000313" key="3">
    <source>
        <dbReference type="EMBL" id="BBO68979.1"/>
    </source>
</evidence>
<name>A0A5K7YM98_9BACT</name>